<dbReference type="EMBL" id="HBJA01082359">
    <property type="protein sequence ID" value="CAE0817601.1"/>
    <property type="molecule type" value="Transcribed_RNA"/>
</dbReference>
<dbReference type="GO" id="GO:0005524">
    <property type="term" value="F:ATP binding"/>
    <property type="evidence" value="ECO:0007669"/>
    <property type="project" value="UniProtKB-KW"/>
</dbReference>
<dbReference type="Pfam" id="PF00271">
    <property type="entry name" value="Helicase_C"/>
    <property type="match status" value="1"/>
</dbReference>
<dbReference type="SUPFAM" id="SSF52540">
    <property type="entry name" value="P-loop containing nucleoside triphosphate hydrolases"/>
    <property type="match status" value="1"/>
</dbReference>
<dbReference type="InterPro" id="IPR010222">
    <property type="entry name" value="RNA_helicase_HrpA"/>
</dbReference>
<dbReference type="Gene3D" id="1.20.120.1080">
    <property type="match status" value="1"/>
</dbReference>
<dbReference type="Pfam" id="PF07717">
    <property type="entry name" value="OB_NTP_bind"/>
    <property type="match status" value="1"/>
</dbReference>
<protein>
    <recommendedName>
        <fullName evidence="9">RNA helicase</fullName>
    </recommendedName>
</protein>
<dbReference type="SMART" id="SM00847">
    <property type="entry name" value="HA2"/>
    <property type="match status" value="1"/>
</dbReference>
<name>A0A7S4FWM6_9EUGL</name>
<evidence type="ECO:0000256" key="2">
    <source>
        <dbReference type="ARBA" id="ARBA00022801"/>
    </source>
</evidence>
<dbReference type="InterPro" id="IPR011545">
    <property type="entry name" value="DEAD/DEAH_box_helicase_dom"/>
</dbReference>
<dbReference type="Pfam" id="PF21010">
    <property type="entry name" value="HA2_C"/>
    <property type="match status" value="1"/>
</dbReference>
<dbReference type="Pfam" id="PF04408">
    <property type="entry name" value="WHD_HA2"/>
    <property type="match status" value="1"/>
</dbReference>
<reference evidence="8" key="1">
    <citation type="submission" date="2021-01" db="EMBL/GenBank/DDBJ databases">
        <authorList>
            <person name="Corre E."/>
            <person name="Pelletier E."/>
            <person name="Niang G."/>
            <person name="Scheremetjew M."/>
            <person name="Finn R."/>
            <person name="Kale V."/>
            <person name="Holt S."/>
            <person name="Cochrane G."/>
            <person name="Meng A."/>
            <person name="Brown T."/>
            <person name="Cohen L."/>
        </authorList>
    </citation>
    <scope>NUCLEOTIDE SEQUENCE</scope>
    <source>
        <strain evidence="8">CCMP1594</strain>
    </source>
</reference>
<keyword evidence="1" id="KW-0547">Nucleotide-binding</keyword>
<feature type="domain" description="Helicase ATP-binding" evidence="6">
    <location>
        <begin position="60"/>
        <end position="223"/>
    </location>
</feature>
<evidence type="ECO:0000259" key="6">
    <source>
        <dbReference type="PROSITE" id="PS51192"/>
    </source>
</evidence>
<dbReference type="CDD" id="cd18791">
    <property type="entry name" value="SF2_C_RHA"/>
    <property type="match status" value="1"/>
</dbReference>
<feature type="compositionally biased region" description="Pro residues" evidence="5">
    <location>
        <begin position="1167"/>
        <end position="1176"/>
    </location>
</feature>
<dbReference type="SMART" id="SM00487">
    <property type="entry name" value="DEXDc"/>
    <property type="match status" value="1"/>
</dbReference>
<dbReference type="Pfam" id="PF11898">
    <property type="entry name" value="DUF3418"/>
    <property type="match status" value="2"/>
</dbReference>
<evidence type="ECO:0000256" key="1">
    <source>
        <dbReference type="ARBA" id="ARBA00022741"/>
    </source>
</evidence>
<dbReference type="FunFam" id="3.40.50.300:FF:000575">
    <property type="entry name" value="ATP-dependent helicase hrpA"/>
    <property type="match status" value="1"/>
</dbReference>
<evidence type="ECO:0000256" key="4">
    <source>
        <dbReference type="ARBA" id="ARBA00022840"/>
    </source>
</evidence>
<feature type="compositionally biased region" description="Pro residues" evidence="5">
    <location>
        <begin position="1193"/>
        <end position="1208"/>
    </location>
</feature>
<gene>
    <name evidence="8" type="ORF">EGYM00163_LOCUS28767</name>
</gene>
<feature type="region of interest" description="Disordered" evidence="5">
    <location>
        <begin position="1066"/>
        <end position="1224"/>
    </location>
</feature>
<dbReference type="SMART" id="SM00490">
    <property type="entry name" value="HELICc"/>
    <property type="match status" value="1"/>
</dbReference>
<keyword evidence="4" id="KW-0067">ATP-binding</keyword>
<dbReference type="Pfam" id="PF00270">
    <property type="entry name" value="DEAD"/>
    <property type="match status" value="1"/>
</dbReference>
<dbReference type="InterPro" id="IPR027417">
    <property type="entry name" value="P-loop_NTPase"/>
</dbReference>
<dbReference type="Gene3D" id="3.40.50.300">
    <property type="entry name" value="P-loop containing nucleotide triphosphate hydrolases"/>
    <property type="match status" value="2"/>
</dbReference>
<dbReference type="FunFam" id="1.20.120.1080:FF:000005">
    <property type="entry name" value="ATP-dependent helicase HrpA"/>
    <property type="match status" value="1"/>
</dbReference>
<dbReference type="NCBIfam" id="TIGR01967">
    <property type="entry name" value="DEAH_box_HrpA"/>
    <property type="match status" value="1"/>
</dbReference>
<evidence type="ECO:0000313" key="8">
    <source>
        <dbReference type="EMBL" id="CAE0817601.1"/>
    </source>
</evidence>
<accession>A0A7S4FWM6</accession>
<dbReference type="PROSITE" id="PS51194">
    <property type="entry name" value="HELICASE_CTER"/>
    <property type="match status" value="1"/>
</dbReference>
<dbReference type="GO" id="GO:0016787">
    <property type="term" value="F:hydrolase activity"/>
    <property type="evidence" value="ECO:0007669"/>
    <property type="project" value="UniProtKB-KW"/>
</dbReference>
<dbReference type="PANTHER" id="PTHR18934:SF99">
    <property type="entry name" value="ATP-DEPENDENT RNA HELICASE DHX37-RELATED"/>
    <property type="match status" value="1"/>
</dbReference>
<dbReference type="InterPro" id="IPR048333">
    <property type="entry name" value="HA2_WH"/>
</dbReference>
<evidence type="ECO:0000259" key="7">
    <source>
        <dbReference type="PROSITE" id="PS51194"/>
    </source>
</evidence>
<dbReference type="PANTHER" id="PTHR18934">
    <property type="entry name" value="ATP-DEPENDENT RNA HELICASE"/>
    <property type="match status" value="1"/>
</dbReference>
<keyword evidence="2" id="KW-0378">Hydrolase</keyword>
<feature type="compositionally biased region" description="Low complexity" evidence="5">
    <location>
        <begin position="1067"/>
        <end position="1094"/>
    </location>
</feature>
<organism evidence="8">
    <name type="scientific">Eutreptiella gymnastica</name>
    <dbReference type="NCBI Taxonomy" id="73025"/>
    <lineage>
        <taxon>Eukaryota</taxon>
        <taxon>Discoba</taxon>
        <taxon>Euglenozoa</taxon>
        <taxon>Euglenida</taxon>
        <taxon>Spirocuta</taxon>
        <taxon>Euglenophyceae</taxon>
        <taxon>Eutreptiales</taxon>
        <taxon>Eutreptiaceae</taxon>
        <taxon>Eutreptiella</taxon>
    </lineage>
</organism>
<dbReference type="GO" id="GO:0003723">
    <property type="term" value="F:RNA binding"/>
    <property type="evidence" value="ECO:0007669"/>
    <property type="project" value="TreeGrafter"/>
</dbReference>
<dbReference type="PROSITE" id="PS51192">
    <property type="entry name" value="HELICASE_ATP_BIND_1"/>
    <property type="match status" value="1"/>
</dbReference>
<evidence type="ECO:0000256" key="3">
    <source>
        <dbReference type="ARBA" id="ARBA00022806"/>
    </source>
</evidence>
<sequence>MDADSTDATEATPKRSLKPKMNPLSEKAAQARLSWTRAVLSQGITYDDRLPISAARDEIAEAIRDHQVVVISGETGSGKTTQLPKICLDLGRGQSGLIGHTQPRRLAARAVAARIAEEVGTEMGQGVGYQVRFNDQSSLQTSVKLMTDGILLAEIPYDRLLRNYDTIIIDEAHERSLNIDFLLGYLKEILPERPDLKVIIMSATIDSQRFSEHFDDAPVIAVSGRTFPVEVMYEGMREGVKPHYAIRGAMDTIMRIEKERGQDPGDVLVFLPGEREISEASEYLKGALKNSTEVLPLYARLSRQDQDKIFNPKGEGRRMVLATNVAETSLTVPGIVYVIDTGTARVSRFNPKSRVQGLRIEEISQASANQRKGRCGRLSPGICIRLYDEENFNERQGFTDPEILRTNLAAVILQMLSLELGEIEEFPFVEKPNKRSINDGILLLKQLGAITDGGKLTKLGRQLARLPLDPQLGAMLVAASKERCLAEVLVIVSALAVQDPRERPMDRREAAEQAHKDFTHPSSDFMTFLNIWNFYHEERQDLNTSQLRKLCNRSFLNFLRMKEWIDLHNQVKDACRELKLFPKKEKGHKVSYSSIHKSLLAGLPDMLGMKDDKSELYKGCRGKSFRVHPSSPMQNKGCKWLLAGSLIDTTQVYATSVARFEPQWAEQVLPHLVRTSFGSPAWEREANRVTVMKQVSLLGLPIVNKKIAYHPIDAVKAREIFIRDAICADDYNSQAACLVHNRGVLEDIDALETKIRQRGFSISQNQLFEFYNTGIPSDVYTPNAFERWYEDEKVAREEALLLPKSLFERVRRAVPADLYPDTWTLNGGELPLVYKYLPGTNTDGVTLVVSPLALGGLTPELLDWVVPGLLSAKVEALVNGLPGGIRKSFPPNVAEKVAAAVSEVEFGKGCLKTIVAEKLQQISGQTLDGPLHLFEKVDLPRHLVMRVQVVDEKGHELAEGRDVQALRTRFAAAIQKEVPAKFAVDGITSWNFGAWPQNETRQEGDMRVALHAALIDRGSSVGLTAFVDPEIADQSTRNALIRLAILSSGAVTKLLKSQVLTANPTMSVAPRVPSRSPSPGPSSSASPNPSSKQSPGKKRTIDALASAKSPSEALGMNKYMPKRRTASVNRDNRMQAARRNVKSASPFASLQGMRDQMVGNEAASPRPGIPKSPPKATPKKAPTAKPKALRIDPTPPPPAPSASSPPPSPRKKKAKKSKGYETFAPREKFAGDDTWMRHTYSKMGEVLSTGTYEQERPKLKGYEKDLLEQFTAASEENERVSKIMKARVDMSERVALTVDRQSGSMQGMQSLIDLRERLTETPQDGFAARQANAQYKGAQEKPKNLPSWALAAEVAAAQAPASAAATGQGANAPAPPKAAWTAKPTRNDDALVWRIFCCVYTPRLEGNAVPTSAAEFNAWVKAGHAEVRSLGQPTAQAVAACLQLQTDLRSQLARLPSSPAVEQVKAQVDEIFIADWITETPIQWLQEIPRFLRGAEVRLQNTNRPRDQENEAQVQRYWKQYLRLRGRKGVDMAEVTEFRWLIEELRISLFAQALGTSVTISPKRLDKFVSDMS</sequence>
<dbReference type="InterPro" id="IPR014001">
    <property type="entry name" value="Helicase_ATP-bd"/>
</dbReference>
<dbReference type="SMART" id="SM00382">
    <property type="entry name" value="AAA"/>
    <property type="match status" value="1"/>
</dbReference>
<dbReference type="InterPro" id="IPR003593">
    <property type="entry name" value="AAA+_ATPase"/>
</dbReference>
<dbReference type="InterPro" id="IPR011709">
    <property type="entry name" value="DEAD-box_helicase_OB_fold"/>
</dbReference>
<dbReference type="GO" id="GO:0003724">
    <property type="term" value="F:RNA helicase activity"/>
    <property type="evidence" value="ECO:0007669"/>
    <property type="project" value="InterPro"/>
</dbReference>
<proteinExistence type="predicted"/>
<dbReference type="InterPro" id="IPR001650">
    <property type="entry name" value="Helicase_C-like"/>
</dbReference>
<feature type="domain" description="Helicase C-terminal" evidence="7">
    <location>
        <begin position="248"/>
        <end position="419"/>
    </location>
</feature>
<keyword evidence="3" id="KW-0347">Helicase</keyword>
<dbReference type="InterPro" id="IPR007502">
    <property type="entry name" value="Helicase-assoc_dom"/>
</dbReference>
<feature type="region of interest" description="Disordered" evidence="5">
    <location>
        <begin position="1"/>
        <end position="24"/>
    </location>
</feature>
<dbReference type="InterPro" id="IPR024590">
    <property type="entry name" value="HrpA_C"/>
</dbReference>
<evidence type="ECO:0008006" key="9">
    <source>
        <dbReference type="Google" id="ProtNLM"/>
    </source>
</evidence>
<evidence type="ECO:0000256" key="5">
    <source>
        <dbReference type="SAM" id="MobiDB-lite"/>
    </source>
</evidence>